<dbReference type="KEGG" id="lgi:LOTGIDRAFT_238434"/>
<gene>
    <name evidence="3" type="ORF">LOTGIDRAFT_238434</name>
</gene>
<name>V4B0U6_LOTGI</name>
<dbReference type="EMBL" id="KB200639">
    <property type="protein sequence ID" value="ESP00871.1"/>
    <property type="molecule type" value="Genomic_DNA"/>
</dbReference>
<feature type="transmembrane region" description="Helical" evidence="2">
    <location>
        <begin position="30"/>
        <end position="54"/>
    </location>
</feature>
<dbReference type="GeneID" id="20250763"/>
<evidence type="ECO:0000256" key="1">
    <source>
        <dbReference type="SAM" id="MobiDB-lite"/>
    </source>
</evidence>
<feature type="compositionally biased region" description="Polar residues" evidence="1">
    <location>
        <begin position="316"/>
        <end position="330"/>
    </location>
</feature>
<feature type="region of interest" description="Disordered" evidence="1">
    <location>
        <begin position="316"/>
        <end position="342"/>
    </location>
</feature>
<dbReference type="OrthoDB" id="6071989at2759"/>
<evidence type="ECO:0000256" key="2">
    <source>
        <dbReference type="SAM" id="Phobius"/>
    </source>
</evidence>
<evidence type="ECO:0000313" key="4">
    <source>
        <dbReference type="Proteomes" id="UP000030746"/>
    </source>
</evidence>
<feature type="transmembrane region" description="Helical" evidence="2">
    <location>
        <begin position="106"/>
        <end position="130"/>
    </location>
</feature>
<keyword evidence="4" id="KW-1185">Reference proteome</keyword>
<organism evidence="3 4">
    <name type="scientific">Lottia gigantea</name>
    <name type="common">Giant owl limpet</name>
    <dbReference type="NCBI Taxonomy" id="225164"/>
    <lineage>
        <taxon>Eukaryota</taxon>
        <taxon>Metazoa</taxon>
        <taxon>Spiralia</taxon>
        <taxon>Lophotrochozoa</taxon>
        <taxon>Mollusca</taxon>
        <taxon>Gastropoda</taxon>
        <taxon>Patellogastropoda</taxon>
        <taxon>Lottioidea</taxon>
        <taxon>Lottiidae</taxon>
        <taxon>Lottia</taxon>
    </lineage>
</organism>
<accession>V4B0U6</accession>
<evidence type="ECO:0000313" key="3">
    <source>
        <dbReference type="EMBL" id="ESP00871.1"/>
    </source>
</evidence>
<feature type="transmembrane region" description="Helical" evidence="2">
    <location>
        <begin position="150"/>
        <end position="174"/>
    </location>
</feature>
<protein>
    <submittedName>
        <fullName evidence="3">Uncharacterized protein</fullName>
    </submittedName>
</protein>
<proteinExistence type="predicted"/>
<dbReference type="Proteomes" id="UP000030746">
    <property type="component" value="Unassembled WGS sequence"/>
</dbReference>
<dbReference type="CTD" id="20250763"/>
<dbReference type="RefSeq" id="XP_009048407.1">
    <property type="nucleotide sequence ID" value="XM_009050159.1"/>
</dbReference>
<keyword evidence="2" id="KW-0472">Membrane</keyword>
<sequence length="540" mass="59735">MEERGRKKEKIRFRNTIDPEFSRLRRALNWLKPTGVVGIMHGCILMATAVTIILSFKRTFLEGQSYSSRITPNFVIGITSLAAGVRAVCIKSEVGFSLDKPALKCVVGFCGVSTFVSLAMSVLLICLSAFEYNTLISDPPNYSFIGDRIALNIMNLVVSSISTLVCAAMLVVYVRVAMRFPLVKPLQSERHAENGISVISNGHVIPLSASDAPDVFVIGVRKTGYVNGSYTSHESVADVGSDPHHGNTKVANGHMRNGRIASVTDDTISLDSSNTSLPANRGIPINANIRQAGVGPLATENPVVIHVRSLSRSPVNVNMKIGSSSPTYQNRHVVPDNRHRTNDQTVPQKETLLAVANRNSMKYSDGNNGIPTNWNTARNSERGYYEQANRNTGRQLDRPLSISANRNEGRHSEAANRNTERHVDRPFGVSANRNEARHSETVNRNTGRQYGVSTIRNDARQYEPTNRNSNRNSDYNLTANRNRELYLHRAYNPRANQMAGYSNSSNDSGIENQNIPELRQAELFGVRLDRSPRMSRNSDV</sequence>
<dbReference type="AlphaFoldDB" id="V4B0U6"/>
<dbReference type="HOGENOM" id="CLU_504614_0_0_1"/>
<keyword evidence="2" id="KW-0812">Transmembrane</keyword>
<keyword evidence="2" id="KW-1133">Transmembrane helix</keyword>
<reference evidence="3 4" key="1">
    <citation type="journal article" date="2013" name="Nature">
        <title>Insights into bilaterian evolution from three spiralian genomes.</title>
        <authorList>
            <person name="Simakov O."/>
            <person name="Marletaz F."/>
            <person name="Cho S.J."/>
            <person name="Edsinger-Gonzales E."/>
            <person name="Havlak P."/>
            <person name="Hellsten U."/>
            <person name="Kuo D.H."/>
            <person name="Larsson T."/>
            <person name="Lv J."/>
            <person name="Arendt D."/>
            <person name="Savage R."/>
            <person name="Osoegawa K."/>
            <person name="de Jong P."/>
            <person name="Grimwood J."/>
            <person name="Chapman J.A."/>
            <person name="Shapiro H."/>
            <person name="Aerts A."/>
            <person name="Otillar R.P."/>
            <person name="Terry A.Y."/>
            <person name="Boore J.L."/>
            <person name="Grigoriev I.V."/>
            <person name="Lindberg D.R."/>
            <person name="Seaver E.C."/>
            <person name="Weisblat D.A."/>
            <person name="Putnam N.H."/>
            <person name="Rokhsar D.S."/>
        </authorList>
    </citation>
    <scope>NUCLEOTIDE SEQUENCE [LARGE SCALE GENOMIC DNA]</scope>
</reference>
<feature type="compositionally biased region" description="Basic and acidic residues" evidence="1">
    <location>
        <begin position="333"/>
        <end position="342"/>
    </location>
</feature>